<dbReference type="Gramene" id="OBART10G04580.1">
    <property type="protein sequence ID" value="OBART10G04580.1"/>
    <property type="gene ID" value="OBART10G04580"/>
</dbReference>
<proteinExistence type="predicted"/>
<organism evidence="1">
    <name type="scientific">Oryza barthii</name>
    <dbReference type="NCBI Taxonomy" id="65489"/>
    <lineage>
        <taxon>Eukaryota</taxon>
        <taxon>Viridiplantae</taxon>
        <taxon>Streptophyta</taxon>
        <taxon>Embryophyta</taxon>
        <taxon>Tracheophyta</taxon>
        <taxon>Spermatophyta</taxon>
        <taxon>Magnoliopsida</taxon>
        <taxon>Liliopsida</taxon>
        <taxon>Poales</taxon>
        <taxon>Poaceae</taxon>
        <taxon>BOP clade</taxon>
        <taxon>Oryzoideae</taxon>
        <taxon>Oryzeae</taxon>
        <taxon>Oryzinae</taxon>
        <taxon>Oryza</taxon>
    </lineage>
</organism>
<keyword evidence="2" id="KW-1185">Reference proteome</keyword>
<evidence type="ECO:0000313" key="2">
    <source>
        <dbReference type="Proteomes" id="UP000026960"/>
    </source>
</evidence>
<dbReference type="Proteomes" id="UP000026960">
    <property type="component" value="Chromosome 10"/>
</dbReference>
<dbReference type="AlphaFoldDB" id="A0A0D3HBW2"/>
<dbReference type="PaxDb" id="65489-OBART10G04580.1"/>
<evidence type="ECO:0000313" key="1">
    <source>
        <dbReference type="EnsemblPlants" id="OBART10G04580.1"/>
    </source>
</evidence>
<dbReference type="HOGENOM" id="CLU_160283_0_0_1"/>
<reference evidence="1" key="2">
    <citation type="submission" date="2015-03" db="UniProtKB">
        <authorList>
            <consortium name="EnsemblPlants"/>
        </authorList>
    </citation>
    <scope>IDENTIFICATION</scope>
</reference>
<protein>
    <submittedName>
        <fullName evidence="1">Uncharacterized protein</fullName>
    </submittedName>
</protein>
<name>A0A0D3HBW2_9ORYZ</name>
<sequence>MENESGVNLINFRQCTLYHPSLNNLTMPELEASRMRICYVGAGMSMKSPNKECMGNLSIERAKVVNRHPIGEVDEGEEKMIRWTDMLVKTRTTRT</sequence>
<dbReference type="EnsemblPlants" id="OBART10G04580.1">
    <property type="protein sequence ID" value="OBART10G04580.1"/>
    <property type="gene ID" value="OBART10G04580"/>
</dbReference>
<reference evidence="1" key="1">
    <citation type="journal article" date="2009" name="Rice">
        <title>De Novo Next Generation Sequencing of Plant Genomes.</title>
        <authorList>
            <person name="Rounsley S."/>
            <person name="Marri P.R."/>
            <person name="Yu Y."/>
            <person name="He R."/>
            <person name="Sisneros N."/>
            <person name="Goicoechea J.L."/>
            <person name="Lee S.J."/>
            <person name="Angelova A."/>
            <person name="Kudrna D."/>
            <person name="Luo M."/>
            <person name="Affourtit J."/>
            <person name="Desany B."/>
            <person name="Knight J."/>
            <person name="Niazi F."/>
            <person name="Egholm M."/>
            <person name="Wing R.A."/>
        </authorList>
    </citation>
    <scope>NUCLEOTIDE SEQUENCE [LARGE SCALE GENOMIC DNA]</scope>
    <source>
        <strain evidence="1">cv. IRGC 105608</strain>
    </source>
</reference>
<accession>A0A0D3HBW2</accession>